<proteinExistence type="predicted"/>
<dbReference type="Proteomes" id="UP001524478">
    <property type="component" value="Unassembled WGS sequence"/>
</dbReference>
<sequence>MKNKNERIKVSTILGTTGINFSKIIRSQGITEGTVYAIGQERIVQKLWPMGKGNYIDYYTNRSFTNYLIEEYGLEKLLYLMAEDFSTLTYEEYFGKSYEELKVDWIEYLKKNIKAIELIL</sequence>
<keyword evidence="2" id="KW-1185">Reference proteome</keyword>
<organism evidence="1 2">
    <name type="scientific">Tissierella carlieri</name>
    <dbReference type="NCBI Taxonomy" id="689904"/>
    <lineage>
        <taxon>Bacteria</taxon>
        <taxon>Bacillati</taxon>
        <taxon>Bacillota</taxon>
        <taxon>Tissierellia</taxon>
        <taxon>Tissierellales</taxon>
        <taxon>Tissierellaceae</taxon>
        <taxon>Tissierella</taxon>
    </lineage>
</organism>
<gene>
    <name evidence="1" type="ORF">NE686_22120</name>
</gene>
<reference evidence="1 2" key="1">
    <citation type="submission" date="2022-06" db="EMBL/GenBank/DDBJ databases">
        <title>Isolation of gut microbiota from human fecal samples.</title>
        <authorList>
            <person name="Pamer E.G."/>
            <person name="Barat B."/>
            <person name="Waligurski E."/>
            <person name="Medina S."/>
            <person name="Paddock L."/>
            <person name="Mostad J."/>
        </authorList>
    </citation>
    <scope>NUCLEOTIDE SEQUENCE [LARGE SCALE GENOMIC DNA]</scope>
    <source>
        <strain evidence="1 2">DFI.7.95</strain>
    </source>
</reference>
<accession>A0ABT1SH32</accession>
<evidence type="ECO:0000313" key="2">
    <source>
        <dbReference type="Proteomes" id="UP001524478"/>
    </source>
</evidence>
<comment type="caution">
    <text evidence="1">The sequence shown here is derived from an EMBL/GenBank/DDBJ whole genome shotgun (WGS) entry which is preliminary data.</text>
</comment>
<evidence type="ECO:0000313" key="1">
    <source>
        <dbReference type="EMBL" id="MCQ4925805.1"/>
    </source>
</evidence>
<dbReference type="EMBL" id="JANGAC010000033">
    <property type="protein sequence ID" value="MCQ4925805.1"/>
    <property type="molecule type" value="Genomic_DNA"/>
</dbReference>
<protein>
    <submittedName>
        <fullName evidence="1">Uncharacterized protein</fullName>
    </submittedName>
</protein>
<dbReference type="RefSeq" id="WP_256313141.1">
    <property type="nucleotide sequence ID" value="NZ_JANGAC010000033.1"/>
</dbReference>
<name>A0ABT1SH32_9FIRM</name>